<feature type="compositionally biased region" description="Low complexity" evidence="1">
    <location>
        <begin position="14"/>
        <end position="48"/>
    </location>
</feature>
<feature type="compositionally biased region" description="Acidic residues" evidence="1">
    <location>
        <begin position="1010"/>
        <end position="1019"/>
    </location>
</feature>
<dbReference type="EMBL" id="FLRE01000160">
    <property type="protein sequence ID" value="SBT41706.1"/>
    <property type="molecule type" value="Genomic_DNA"/>
</dbReference>
<feature type="region of interest" description="Disordered" evidence="1">
    <location>
        <begin position="387"/>
        <end position="419"/>
    </location>
</feature>
<feature type="compositionally biased region" description="Basic residues" evidence="1">
    <location>
        <begin position="1321"/>
        <end position="1331"/>
    </location>
</feature>
<feature type="compositionally biased region" description="Basic and acidic residues" evidence="1">
    <location>
        <begin position="794"/>
        <end position="803"/>
    </location>
</feature>
<gene>
    <name evidence="2" type="ORF">POVWA2_042300</name>
</gene>
<feature type="compositionally biased region" description="Basic and acidic residues" evidence="1">
    <location>
        <begin position="1020"/>
        <end position="1029"/>
    </location>
</feature>
<proteinExistence type="predicted"/>
<name>A0A1A8ZD29_PLAOA</name>
<feature type="compositionally biased region" description="Basic and acidic residues" evidence="1">
    <location>
        <begin position="993"/>
        <end position="1009"/>
    </location>
</feature>
<feature type="region of interest" description="Disordered" evidence="1">
    <location>
        <begin position="1"/>
        <end position="92"/>
    </location>
</feature>
<feature type="compositionally biased region" description="Polar residues" evidence="1">
    <location>
        <begin position="1037"/>
        <end position="1058"/>
    </location>
</feature>
<reference evidence="3" key="1">
    <citation type="submission" date="2016-05" db="EMBL/GenBank/DDBJ databases">
        <authorList>
            <person name="Naeem Raeece"/>
        </authorList>
    </citation>
    <scope>NUCLEOTIDE SEQUENCE [LARGE SCALE GENOMIC DNA]</scope>
</reference>
<protein>
    <submittedName>
        <fullName evidence="2">Uncharacterized protein</fullName>
    </submittedName>
</protein>
<feature type="compositionally biased region" description="Basic and acidic residues" evidence="1">
    <location>
        <begin position="254"/>
        <end position="285"/>
    </location>
</feature>
<feature type="region of interest" description="Disordered" evidence="1">
    <location>
        <begin position="775"/>
        <end position="804"/>
    </location>
</feature>
<organism evidence="2 3">
    <name type="scientific">Plasmodium ovale wallikeri</name>
    <dbReference type="NCBI Taxonomy" id="864142"/>
    <lineage>
        <taxon>Eukaryota</taxon>
        <taxon>Sar</taxon>
        <taxon>Alveolata</taxon>
        <taxon>Apicomplexa</taxon>
        <taxon>Aconoidasida</taxon>
        <taxon>Haemosporida</taxon>
        <taxon>Plasmodiidae</taxon>
        <taxon>Plasmodium</taxon>
        <taxon>Plasmodium (Plasmodium)</taxon>
    </lineage>
</organism>
<feature type="compositionally biased region" description="Acidic residues" evidence="1">
    <location>
        <begin position="451"/>
        <end position="473"/>
    </location>
</feature>
<evidence type="ECO:0000313" key="3">
    <source>
        <dbReference type="Proteomes" id="UP000078550"/>
    </source>
</evidence>
<feature type="region of interest" description="Disordered" evidence="1">
    <location>
        <begin position="433"/>
        <end position="484"/>
    </location>
</feature>
<evidence type="ECO:0000313" key="2">
    <source>
        <dbReference type="EMBL" id="SBT41706.1"/>
    </source>
</evidence>
<feature type="region of interest" description="Disordered" evidence="1">
    <location>
        <begin position="248"/>
        <end position="285"/>
    </location>
</feature>
<feature type="compositionally biased region" description="Basic and acidic residues" evidence="1">
    <location>
        <begin position="441"/>
        <end position="450"/>
    </location>
</feature>
<feature type="region of interest" description="Disordered" evidence="1">
    <location>
        <begin position="957"/>
        <end position="1058"/>
    </location>
</feature>
<feature type="compositionally biased region" description="Basic residues" evidence="1">
    <location>
        <begin position="977"/>
        <end position="992"/>
    </location>
</feature>
<sequence>MSSSYICGKSTCPKKGSSRGSNKGSNKGSNRGSSRGSSRGSNRGSNKGSNKDSNRGSSRGSRRGSKKTCTSLHTGGSTLYTQQSSSSSSNNGVCIKRKENVDYYPVIDVKSKSGISDRKSNISRVCLINDSNVCKMGFINRGKRKVSLQLIKNSSIPVQSKVSSTSSYFLQRDNKLVIASSSNDSTGVLKRESTVDDRIIIHNNGNNIHICKAKNMSKVKKKKNMKLLINGKKVSKMLDEGTNITTKADNNKGTFEERGKGTVEERGKGTIGKSAEHGDGFRETCNRTNSAEKETCDENENNAWFHYNSNNIEYDNDGDMKSDFPSCNFQNGERSMDRTNNCKCNGSHLGEILIHHYHFRDKDMQGKHKDIEILPEEQTVLHQQNYHLEGNSNNPGCDDSNDLHEDIPHHQTGGNNSSANDYITYKRYVLRSESSSSSATNEERVLKEPTEEGLSEEGLSEEGLSEEGLSEDIAEGRDSPDRSPLMSREFLEDALDNSVWGKEGVCEQCSNTSEFLCKLEEGGALLTISESFGLKCLPHIPEDASLICDNDILYNVNGKGAHLSYSNLNHDECGNMYLQKDDKLKRSLPFENKITNSVLNFVESDNCGEEYIAKVISVESKGGKGKNEHLSNDSNEACGNDQTCESVHNIVVEGKCHSNILRKRKEIISNNRLSMSESCLQEVLENEDPLYHSDFVLYHDDVNISSQFCNHEREIKRCIDISHKDVSSCQTEDFFSKNSMKSNISDDMYVMHIDDFEGAKKYCAKRHLGDDLHNVSSIRNTPVEGEDSLSYNEEENRRDEKRKTNQVNAMIFSPPDYTCARMERTSNSEPVGSCEKDNIIKEGEHSNQDICRGHSSKNFKVEFLYSSSSSSSSSIKSNGIAENKEMETLTYENFPLMEKDSTSTNGYYEEEVNKNPLFSTDGDDVNSVFPYREDEKVLQHGPYKLLTTNLRKKWLDGLRKDKVKKGPRHSKEGREREKRKRGKTRRGRRGRRTTLEKIKRERVPIPKDPWEEEGEEEERGMDNTKEKAIPDFGGGTRSSEQKASFSGTSPAISPNEISQNNRRKIIKRKILNGLKKLMGRHISSGSGCSSGSGSGAYVGDKGEDAKFGATEGNECENGEAFVITQLESNCSGLDGGVEELKQVSNHLCDEVGEGEEGKNKQRDILCDLHQFEDIKKEMSSNMDDRRCVEKSDGRHILSERRITHYRSKSVEHAHTKDYMSEWKENITSSYNEHTKGYVCMDDKKSEYLRNDTITTDMSDMIKEIKMTHEKFNYTQSCYTSNYSLNFCENLHDNKVLPPEGKTNIGESIEENGTTTSDEEKKKKKKKKKKTK</sequence>
<evidence type="ECO:0000256" key="1">
    <source>
        <dbReference type="SAM" id="MobiDB-lite"/>
    </source>
</evidence>
<feature type="compositionally biased region" description="Polar residues" evidence="1">
    <location>
        <begin position="68"/>
        <end position="83"/>
    </location>
</feature>
<dbReference type="Proteomes" id="UP000078550">
    <property type="component" value="Unassembled WGS sequence"/>
</dbReference>
<feature type="region of interest" description="Disordered" evidence="1">
    <location>
        <begin position="1296"/>
        <end position="1331"/>
    </location>
</feature>
<accession>A0A1A8ZD29</accession>